<dbReference type="Proteomes" id="UP001392437">
    <property type="component" value="Unassembled WGS sequence"/>
</dbReference>
<dbReference type="EMBL" id="JAQQWP010000002">
    <property type="protein sequence ID" value="KAK8130413.1"/>
    <property type="molecule type" value="Genomic_DNA"/>
</dbReference>
<dbReference type="AlphaFoldDB" id="A0AAW0R9I4"/>
<reference evidence="1 2" key="1">
    <citation type="submission" date="2023-01" db="EMBL/GenBank/DDBJ databases">
        <title>Analysis of 21 Apiospora genomes using comparative genomics revels a genus with tremendous synthesis potential of carbohydrate active enzymes and secondary metabolites.</title>
        <authorList>
            <person name="Sorensen T."/>
        </authorList>
    </citation>
    <scope>NUCLEOTIDE SEQUENCE [LARGE SCALE GENOMIC DNA]</scope>
    <source>
        <strain evidence="1 2">CBS 117206</strain>
    </source>
</reference>
<comment type="caution">
    <text evidence="1">The sequence shown here is derived from an EMBL/GenBank/DDBJ whole genome shotgun (WGS) entry which is preliminary data.</text>
</comment>
<name>A0AAW0R9I4_9PEZI</name>
<keyword evidence="2" id="KW-1185">Reference proteome</keyword>
<accession>A0AAW0R9I4</accession>
<gene>
    <name evidence="1" type="ORF">PG999_002793</name>
</gene>
<sequence length="177" mass="20131">MEDGNLDPRCFDSDDNADSYFQELCQIAAGLSVQDESQGISEVARSPPPSMAVSIPPLPFLSHFIMYYRNLWLQAQALQPPPPIHNPNNEIENTDHLTQHVTRDPGDFSDIDLNQLLGSIREHLDELDEQTEQQELHLIRIRHGNIILQRGLPGYDDGFQLNFRLPRSRIRPNAVIA</sequence>
<evidence type="ECO:0000313" key="1">
    <source>
        <dbReference type="EMBL" id="KAK8130413.1"/>
    </source>
</evidence>
<evidence type="ECO:0000313" key="2">
    <source>
        <dbReference type="Proteomes" id="UP001392437"/>
    </source>
</evidence>
<proteinExistence type="predicted"/>
<protein>
    <submittedName>
        <fullName evidence="1">Uncharacterized protein</fullName>
    </submittedName>
</protein>
<organism evidence="1 2">
    <name type="scientific">Apiospora kogelbergensis</name>
    <dbReference type="NCBI Taxonomy" id="1337665"/>
    <lineage>
        <taxon>Eukaryota</taxon>
        <taxon>Fungi</taxon>
        <taxon>Dikarya</taxon>
        <taxon>Ascomycota</taxon>
        <taxon>Pezizomycotina</taxon>
        <taxon>Sordariomycetes</taxon>
        <taxon>Xylariomycetidae</taxon>
        <taxon>Amphisphaeriales</taxon>
        <taxon>Apiosporaceae</taxon>
        <taxon>Apiospora</taxon>
    </lineage>
</organism>